<sequence>MNSKLLLKELCLKNAPSGYENNLFNVIESEFSRFGDVITDEMKNVYVHKKGKGKSKVALMAHADEVALIITSIEDKGFLKFKPIGIDSKTLISQEVIIHGKEDILGIIGIKPPHLMNEKERTEAVPSDKLLIDTGYSTEKLREIVSVGDYVTIKRDFYELFNNTVTCKAIDNRASITAMYVCAKELNNVEHDAEVYFVCSAQEEVGHRGAKVAAYNLNPDICIAIDVTFDGGKLGDIDRENEIGGGPVICIGPNIHGKVMEKIIDTANKYGIKYKVEVEPGNTGCDAWDTQISRAGVPSVLVSIPIKYMHTSVELVSVDDIDNTGILIARFIQELNSIDVEELLCF</sequence>
<dbReference type="Gene3D" id="3.40.630.10">
    <property type="entry name" value="Zn peptidases"/>
    <property type="match status" value="1"/>
</dbReference>
<dbReference type="CDD" id="cd05656">
    <property type="entry name" value="M42_Frv"/>
    <property type="match status" value="1"/>
</dbReference>
<gene>
    <name evidence="7" type="ORF">ACJDT4_22965</name>
</gene>
<dbReference type="InterPro" id="IPR023367">
    <property type="entry name" value="Peptidase_M42_dom2"/>
</dbReference>
<dbReference type="PANTHER" id="PTHR32481:SF0">
    <property type="entry name" value="AMINOPEPTIDASE YPDE-RELATED"/>
    <property type="match status" value="1"/>
</dbReference>
<dbReference type="InterPro" id="IPR008007">
    <property type="entry name" value="Peptidase_M42"/>
</dbReference>
<dbReference type="PANTHER" id="PTHR32481">
    <property type="entry name" value="AMINOPEPTIDASE"/>
    <property type="match status" value="1"/>
</dbReference>
<evidence type="ECO:0000313" key="8">
    <source>
        <dbReference type="Proteomes" id="UP001623592"/>
    </source>
</evidence>
<evidence type="ECO:0000256" key="5">
    <source>
        <dbReference type="ARBA" id="ARBA00022801"/>
    </source>
</evidence>
<evidence type="ECO:0000256" key="3">
    <source>
        <dbReference type="ARBA" id="ARBA00022670"/>
    </source>
</evidence>
<evidence type="ECO:0000256" key="1">
    <source>
        <dbReference type="ARBA" id="ARBA00006272"/>
    </source>
</evidence>
<keyword evidence="3" id="KW-0645">Protease</keyword>
<dbReference type="InterPro" id="IPR051464">
    <property type="entry name" value="Peptidase_M42_aminopept"/>
</dbReference>
<evidence type="ECO:0000256" key="6">
    <source>
        <dbReference type="PIRNR" id="PIRNR001123"/>
    </source>
</evidence>
<evidence type="ECO:0000256" key="2">
    <source>
        <dbReference type="ARBA" id="ARBA00022438"/>
    </source>
</evidence>
<evidence type="ECO:0000256" key="4">
    <source>
        <dbReference type="ARBA" id="ARBA00022723"/>
    </source>
</evidence>
<evidence type="ECO:0000313" key="7">
    <source>
        <dbReference type="EMBL" id="MFL0253272.1"/>
    </source>
</evidence>
<comment type="caution">
    <text evidence="7">The sequence shown here is derived from an EMBL/GenBank/DDBJ whole genome shotgun (WGS) entry which is preliminary data.</text>
</comment>
<protein>
    <submittedName>
        <fullName evidence="7">M42 family metallopeptidase</fullName>
    </submittedName>
</protein>
<keyword evidence="8" id="KW-1185">Reference proteome</keyword>
<dbReference type="SUPFAM" id="SSF53187">
    <property type="entry name" value="Zn-dependent exopeptidases"/>
    <property type="match status" value="1"/>
</dbReference>
<dbReference type="Gene3D" id="2.40.30.40">
    <property type="entry name" value="Peptidase M42, domain 2"/>
    <property type="match status" value="1"/>
</dbReference>
<dbReference type="PIRSF" id="PIRSF001123">
    <property type="entry name" value="PepA_GA"/>
    <property type="match status" value="1"/>
</dbReference>
<organism evidence="7 8">
    <name type="scientific">Clostridium neuense</name>
    <dbReference type="NCBI Taxonomy" id="1728934"/>
    <lineage>
        <taxon>Bacteria</taxon>
        <taxon>Bacillati</taxon>
        <taxon>Bacillota</taxon>
        <taxon>Clostridia</taxon>
        <taxon>Eubacteriales</taxon>
        <taxon>Clostridiaceae</taxon>
        <taxon>Clostridium</taxon>
    </lineage>
</organism>
<proteinExistence type="inferred from homology"/>
<dbReference type="Pfam" id="PF05343">
    <property type="entry name" value="Peptidase_M42"/>
    <property type="match status" value="1"/>
</dbReference>
<keyword evidence="2" id="KW-0031">Aminopeptidase</keyword>
<dbReference type="Proteomes" id="UP001623592">
    <property type="component" value="Unassembled WGS sequence"/>
</dbReference>
<comment type="similarity">
    <text evidence="1 6">Belongs to the peptidase M42 family.</text>
</comment>
<keyword evidence="5" id="KW-0378">Hydrolase</keyword>
<dbReference type="SUPFAM" id="SSF101821">
    <property type="entry name" value="Aminopeptidase/glucanase lid domain"/>
    <property type="match status" value="1"/>
</dbReference>
<dbReference type="EMBL" id="JBJIAA010000031">
    <property type="protein sequence ID" value="MFL0253272.1"/>
    <property type="molecule type" value="Genomic_DNA"/>
</dbReference>
<dbReference type="RefSeq" id="WP_406789942.1">
    <property type="nucleotide sequence ID" value="NZ_JBJIAA010000031.1"/>
</dbReference>
<name>A0ABW8TL43_9CLOT</name>
<keyword evidence="4" id="KW-0479">Metal-binding</keyword>
<accession>A0ABW8TL43</accession>
<reference evidence="7 8" key="1">
    <citation type="submission" date="2024-11" db="EMBL/GenBank/DDBJ databases">
        <authorList>
            <person name="Heng Y.C."/>
            <person name="Lim A.C.H."/>
            <person name="Lee J.K.Y."/>
            <person name="Kittelmann S."/>
        </authorList>
    </citation>
    <scope>NUCLEOTIDE SEQUENCE [LARGE SCALE GENOMIC DNA]</scope>
    <source>
        <strain evidence="7 8">WILCCON 0114</strain>
    </source>
</reference>